<proteinExistence type="predicted"/>
<protein>
    <submittedName>
        <fullName evidence="1">Uncharacterized protein</fullName>
    </submittedName>
</protein>
<name>A0A6J7WK49_9CAUD</name>
<reference evidence="1" key="1">
    <citation type="submission" date="2020-05" db="EMBL/GenBank/DDBJ databases">
        <authorList>
            <person name="Chiriac C."/>
            <person name="Salcher M."/>
            <person name="Ghai R."/>
            <person name="Kavagutti S V."/>
        </authorList>
    </citation>
    <scope>NUCLEOTIDE SEQUENCE</scope>
</reference>
<dbReference type="EMBL" id="LR798243">
    <property type="protein sequence ID" value="CAB5214738.1"/>
    <property type="molecule type" value="Genomic_DNA"/>
</dbReference>
<organism evidence="1">
    <name type="scientific">uncultured Caudovirales phage</name>
    <dbReference type="NCBI Taxonomy" id="2100421"/>
    <lineage>
        <taxon>Viruses</taxon>
        <taxon>Duplodnaviria</taxon>
        <taxon>Heunggongvirae</taxon>
        <taxon>Uroviricota</taxon>
        <taxon>Caudoviricetes</taxon>
        <taxon>Peduoviridae</taxon>
        <taxon>Maltschvirus</taxon>
        <taxon>Maltschvirus maltsch</taxon>
    </lineage>
</organism>
<accession>A0A6J7WK49</accession>
<evidence type="ECO:0000313" key="1">
    <source>
        <dbReference type="EMBL" id="CAB5214738.1"/>
    </source>
</evidence>
<sequence length="62" mass="7467">MNPDDFKPDDFKYTIRYTIKREQIMDFINDLHNKQFDYIESAVEASGYREANEVIEYIKGLK</sequence>
<gene>
    <name evidence="1" type="ORF">UFOVP190_248</name>
</gene>